<dbReference type="InterPro" id="IPR048493">
    <property type="entry name" value="DUF1980_N"/>
</dbReference>
<organism evidence="5 6">
    <name type="scientific">Desulfotruncus arcticus DSM 17038</name>
    <dbReference type="NCBI Taxonomy" id="1121424"/>
    <lineage>
        <taxon>Bacteria</taxon>
        <taxon>Bacillati</taxon>
        <taxon>Bacillota</taxon>
        <taxon>Clostridia</taxon>
        <taxon>Eubacteriales</taxon>
        <taxon>Desulfallaceae</taxon>
        <taxon>Desulfotruncus</taxon>
    </lineage>
</organism>
<sequence>MQRQVSYNKEALLKSLILLGFSVFLFWLVKSNNIIYYINPRFAGLTKLAAVLIFLMFLVQAGNFYLQTHSDHRHAHAGRGRSKLVFLPFVITLLMAFLLPNQALDAGMAQNKGMDLGSRTAVSVQSGQAGANPGNATSAETNNSDANSRGYTEQDQNPVQTKIDELRQASLIQVSEENFTLVNSEVYTYPDKYAGKEITMLGFVVKDQKFQAEQFGLVRYVITCCSADALPAGFLCEYTSAPDFNEGDWLNIRGTIELGKYEGETAPVIKVASISAAQQPENPYIYPVYF</sequence>
<dbReference type="Pfam" id="PF09323">
    <property type="entry name" value="DUF1980"/>
    <property type="match status" value="1"/>
</dbReference>
<dbReference type="Pfam" id="PF21537">
    <property type="entry name" value="DUF1980_C"/>
    <property type="match status" value="1"/>
</dbReference>
<reference evidence="6" key="1">
    <citation type="submission" date="2016-10" db="EMBL/GenBank/DDBJ databases">
        <authorList>
            <person name="Varghese N."/>
            <person name="Submissions S."/>
        </authorList>
    </citation>
    <scope>NUCLEOTIDE SEQUENCE [LARGE SCALE GENOMIC DNA]</scope>
    <source>
        <strain evidence="6">DSM 17038</strain>
    </source>
</reference>
<evidence type="ECO:0000259" key="4">
    <source>
        <dbReference type="Pfam" id="PF21537"/>
    </source>
</evidence>
<feature type="region of interest" description="Disordered" evidence="1">
    <location>
        <begin position="126"/>
        <end position="156"/>
    </location>
</feature>
<feature type="transmembrane region" description="Helical" evidence="2">
    <location>
        <begin position="49"/>
        <end position="66"/>
    </location>
</feature>
<gene>
    <name evidence="5" type="ORF">SAMN05660649_00861</name>
</gene>
<dbReference type="RefSeq" id="WP_092469032.1">
    <property type="nucleotide sequence ID" value="NZ_FOOX01000002.1"/>
</dbReference>
<feature type="domain" description="DUF1980" evidence="3">
    <location>
        <begin position="13"/>
        <end position="114"/>
    </location>
</feature>
<dbReference type="OrthoDB" id="9770408at2"/>
<keyword evidence="2" id="KW-0812">Transmembrane</keyword>
<evidence type="ECO:0000256" key="1">
    <source>
        <dbReference type="SAM" id="MobiDB-lite"/>
    </source>
</evidence>
<dbReference type="InterPro" id="IPR048447">
    <property type="entry name" value="DUF1980_C"/>
</dbReference>
<dbReference type="AlphaFoldDB" id="A0A1I2PG45"/>
<dbReference type="PANTHER" id="PTHR40047">
    <property type="entry name" value="UPF0703 PROTEIN YCGQ"/>
    <property type="match status" value="1"/>
</dbReference>
<accession>A0A1I2PG45</accession>
<keyword evidence="2" id="KW-1133">Transmembrane helix</keyword>
<evidence type="ECO:0000313" key="5">
    <source>
        <dbReference type="EMBL" id="SFG14510.1"/>
    </source>
</evidence>
<protein>
    <submittedName>
        <fullName evidence="5">Putative membrane protein</fullName>
    </submittedName>
</protein>
<dbReference type="NCBIfam" id="TIGR03943">
    <property type="entry name" value="TIGR03943 family putative permease subunit"/>
    <property type="match status" value="1"/>
</dbReference>
<feature type="transmembrane region" description="Helical" evidence="2">
    <location>
        <begin position="12"/>
        <end position="29"/>
    </location>
</feature>
<proteinExistence type="predicted"/>
<evidence type="ECO:0000313" key="6">
    <source>
        <dbReference type="Proteomes" id="UP000199337"/>
    </source>
</evidence>
<dbReference type="PANTHER" id="PTHR40047:SF1">
    <property type="entry name" value="UPF0703 PROTEIN YCGQ"/>
    <property type="match status" value="1"/>
</dbReference>
<dbReference type="InterPro" id="IPR015402">
    <property type="entry name" value="DUF1980"/>
</dbReference>
<evidence type="ECO:0000256" key="2">
    <source>
        <dbReference type="SAM" id="Phobius"/>
    </source>
</evidence>
<name>A0A1I2PG45_9FIRM</name>
<keyword evidence="6" id="KW-1185">Reference proteome</keyword>
<dbReference type="InterPro" id="IPR052955">
    <property type="entry name" value="UPF0703_membrane_permease"/>
</dbReference>
<feature type="transmembrane region" description="Helical" evidence="2">
    <location>
        <begin position="86"/>
        <end position="104"/>
    </location>
</feature>
<feature type="domain" description="DUF1980" evidence="4">
    <location>
        <begin position="153"/>
        <end position="287"/>
    </location>
</feature>
<dbReference type="EMBL" id="FOOX01000002">
    <property type="protein sequence ID" value="SFG14510.1"/>
    <property type="molecule type" value="Genomic_DNA"/>
</dbReference>
<keyword evidence="2" id="KW-0472">Membrane</keyword>
<dbReference type="STRING" id="341036.SAMN05660649_00861"/>
<evidence type="ECO:0000259" key="3">
    <source>
        <dbReference type="Pfam" id="PF09323"/>
    </source>
</evidence>
<dbReference type="Proteomes" id="UP000199337">
    <property type="component" value="Unassembled WGS sequence"/>
</dbReference>